<evidence type="ECO:0000313" key="7">
    <source>
        <dbReference type="EMBL" id="CAB4932081.1"/>
    </source>
</evidence>
<evidence type="ECO:0000313" key="6">
    <source>
        <dbReference type="EMBL" id="CAB4810285.1"/>
    </source>
</evidence>
<sequence length="547" mass="60225">MEIDKDTYVPMRDGVCLAVDLYRPSELTTHAAVVLVTPYQKDAAFQMPLGSDGRPIQLPLPPMPAGLNPMLMSVQPLVDAGFVVAVADARGTGFSEGVYDYYNLRGGPFDGHDLVEWVADQPWCTGHVGIMGASAAAISCYITALTKPPHLEAMAANMHPGDFYFDQWRVGGVFRFDNRIGWSVGMHQRTAPIDPGDRDAPSYERKRAVYEARFMHYGERVASSKNAANLDWLTDMYEHDLYDDYWKERSFIRRANEITIPTLHGGVWYDHFIRGTLTSHEAIDVPKRLLVAPGSLMTRTDLGDGGLGKLHVAWFDHFLRGADNGVLDEPPVRLYLMGKEDYIDEPAWPVPAVDTPFFLAAGPTGSASSLNDGALVPSVGEDDEPDAITHDPSAPNRTPADVADQRPFEAGCLTYTSEPLDADLEVIGTPRLVLYASSDAPDVDWCVRLCDVAPDGRSKLLNTGALKGSHVESHETPVALHAGKVYRFEVEVWPIANLFKVGHRIRIDVSTSDFPFFEANPCASRNHVFHGATRPSLLVLPVVDRRG</sequence>
<evidence type="ECO:0000259" key="3">
    <source>
        <dbReference type="SMART" id="SM00939"/>
    </source>
</evidence>
<dbReference type="EMBL" id="CAFAAV010000037">
    <property type="protein sequence ID" value="CAB4810285.1"/>
    <property type="molecule type" value="Genomic_DNA"/>
</dbReference>
<dbReference type="EMBL" id="CAFBOL010000093">
    <property type="protein sequence ID" value="CAB5007000.1"/>
    <property type="molecule type" value="Genomic_DNA"/>
</dbReference>
<dbReference type="PANTHER" id="PTHR43056">
    <property type="entry name" value="PEPTIDASE S9 PROLYL OLIGOPEPTIDASE"/>
    <property type="match status" value="1"/>
</dbReference>
<dbReference type="EMBL" id="CAEZYF010000005">
    <property type="protein sequence ID" value="CAB4717532.1"/>
    <property type="molecule type" value="Genomic_DNA"/>
</dbReference>
<gene>
    <name evidence="5" type="ORF">UFOPK2656_01074</name>
    <name evidence="6" type="ORF">UFOPK3099_00688</name>
    <name evidence="7" type="ORF">UFOPK3651_01550</name>
    <name evidence="8" type="ORF">UFOPK3931_02587</name>
    <name evidence="4" type="ORF">UFOPK4189_01463</name>
</gene>
<dbReference type="EMBL" id="CAESGF010000007">
    <property type="protein sequence ID" value="CAB4363687.1"/>
    <property type="molecule type" value="Genomic_DNA"/>
</dbReference>
<proteinExistence type="predicted"/>
<feature type="domain" description="Xaa-Pro dipeptidyl-peptidase C-terminal" evidence="3">
    <location>
        <begin position="312"/>
        <end position="539"/>
    </location>
</feature>
<dbReference type="Pfam" id="PF08530">
    <property type="entry name" value="PepX_C"/>
    <property type="match status" value="1"/>
</dbReference>
<dbReference type="PANTHER" id="PTHR43056:SF10">
    <property type="entry name" value="COCE_NOND FAMILY, PUTATIVE (AFU_ORTHOLOGUE AFUA_7G00600)-RELATED"/>
    <property type="match status" value="1"/>
</dbReference>
<dbReference type="Gene3D" id="3.40.50.1820">
    <property type="entry name" value="alpha/beta hydrolase"/>
    <property type="match status" value="1"/>
</dbReference>
<dbReference type="InterPro" id="IPR029058">
    <property type="entry name" value="AB_hydrolase_fold"/>
</dbReference>
<dbReference type="SUPFAM" id="SSF49785">
    <property type="entry name" value="Galactose-binding domain-like"/>
    <property type="match status" value="1"/>
</dbReference>
<keyword evidence="1" id="KW-0378">Hydrolase</keyword>
<dbReference type="EMBL" id="CAFBMT010000007">
    <property type="protein sequence ID" value="CAB4932081.1"/>
    <property type="molecule type" value="Genomic_DNA"/>
</dbReference>
<reference evidence="7" key="1">
    <citation type="submission" date="2020-05" db="EMBL/GenBank/DDBJ databases">
        <authorList>
            <person name="Chiriac C."/>
            <person name="Salcher M."/>
            <person name="Ghai R."/>
            <person name="Kavagutti S V."/>
        </authorList>
    </citation>
    <scope>NUCLEOTIDE SEQUENCE</scope>
</reference>
<evidence type="ECO:0000313" key="5">
    <source>
        <dbReference type="EMBL" id="CAB4717532.1"/>
    </source>
</evidence>
<protein>
    <submittedName>
        <fullName evidence="7">Unannotated protein</fullName>
    </submittedName>
</protein>
<dbReference type="InterPro" id="IPR008979">
    <property type="entry name" value="Galactose-bd-like_sf"/>
</dbReference>
<dbReference type="InterPro" id="IPR050585">
    <property type="entry name" value="Xaa-Pro_dipeptidyl-ppase/CocE"/>
</dbReference>
<dbReference type="Gene3D" id="1.10.3020.10">
    <property type="entry name" value="alpha-amino acid ester hydrolase ( Helical cap domain)"/>
    <property type="match status" value="1"/>
</dbReference>
<dbReference type="SUPFAM" id="SSF53474">
    <property type="entry name" value="alpha/beta-Hydrolases"/>
    <property type="match status" value="1"/>
</dbReference>
<evidence type="ECO:0000256" key="1">
    <source>
        <dbReference type="ARBA" id="ARBA00022801"/>
    </source>
</evidence>
<dbReference type="NCBIfam" id="TIGR00976">
    <property type="entry name" value="CocE_NonD"/>
    <property type="match status" value="1"/>
</dbReference>
<evidence type="ECO:0000256" key="2">
    <source>
        <dbReference type="SAM" id="MobiDB-lite"/>
    </source>
</evidence>
<dbReference type="Gene3D" id="2.60.120.260">
    <property type="entry name" value="Galactose-binding domain-like"/>
    <property type="match status" value="1"/>
</dbReference>
<dbReference type="GO" id="GO:0008239">
    <property type="term" value="F:dipeptidyl-peptidase activity"/>
    <property type="evidence" value="ECO:0007669"/>
    <property type="project" value="InterPro"/>
</dbReference>
<dbReference type="InterPro" id="IPR013736">
    <property type="entry name" value="Xaa-Pro_dipept_C"/>
</dbReference>
<feature type="region of interest" description="Disordered" evidence="2">
    <location>
        <begin position="369"/>
        <end position="402"/>
    </location>
</feature>
<dbReference type="Pfam" id="PF02129">
    <property type="entry name" value="Peptidase_S15"/>
    <property type="match status" value="1"/>
</dbReference>
<evidence type="ECO:0000313" key="4">
    <source>
        <dbReference type="EMBL" id="CAB4363687.1"/>
    </source>
</evidence>
<accession>A0A6J7IMT7</accession>
<dbReference type="InterPro" id="IPR005674">
    <property type="entry name" value="CocE/Ser_esterase"/>
</dbReference>
<dbReference type="AlphaFoldDB" id="A0A6J7IMT7"/>
<organism evidence="7">
    <name type="scientific">freshwater metagenome</name>
    <dbReference type="NCBI Taxonomy" id="449393"/>
    <lineage>
        <taxon>unclassified sequences</taxon>
        <taxon>metagenomes</taxon>
        <taxon>ecological metagenomes</taxon>
    </lineage>
</organism>
<dbReference type="SMART" id="SM00939">
    <property type="entry name" value="PepX_C"/>
    <property type="match status" value="1"/>
</dbReference>
<dbReference type="InterPro" id="IPR000383">
    <property type="entry name" value="Xaa-Pro-like_dom"/>
</dbReference>
<evidence type="ECO:0000313" key="8">
    <source>
        <dbReference type="EMBL" id="CAB5007000.1"/>
    </source>
</evidence>
<name>A0A6J7IMT7_9ZZZZ</name>